<evidence type="ECO:0000313" key="7">
    <source>
        <dbReference type="Proteomes" id="UP000039046"/>
    </source>
</evidence>
<dbReference type="GO" id="GO:0005938">
    <property type="term" value="C:cell cortex"/>
    <property type="evidence" value="ECO:0007669"/>
    <property type="project" value="UniProtKB-ARBA"/>
</dbReference>
<dbReference type="PANTHER" id="PTHR23176">
    <property type="entry name" value="RHO/RAC/CDC GTPASE-ACTIVATING PROTEIN"/>
    <property type="match status" value="1"/>
</dbReference>
<dbReference type="AlphaFoldDB" id="A0A0A1TKG9"/>
<feature type="compositionally biased region" description="Basic and acidic residues" evidence="3">
    <location>
        <begin position="341"/>
        <end position="351"/>
    </location>
</feature>
<dbReference type="SMART" id="SM00324">
    <property type="entry name" value="RhoGAP"/>
    <property type="match status" value="1"/>
</dbReference>
<keyword evidence="7" id="KW-1185">Reference proteome</keyword>
<protein>
    <submittedName>
        <fullName evidence="6">Putative Beta-chimaerin</fullName>
    </submittedName>
</protein>
<feature type="region of interest" description="Disordered" evidence="3">
    <location>
        <begin position="1"/>
        <end position="76"/>
    </location>
</feature>
<dbReference type="Proteomes" id="UP000039046">
    <property type="component" value="Unassembled WGS sequence"/>
</dbReference>
<dbReference type="OrthoDB" id="437889at2759"/>
<dbReference type="InterPro" id="IPR031160">
    <property type="entry name" value="F_BAR_dom"/>
</dbReference>
<dbReference type="SUPFAM" id="SSF48350">
    <property type="entry name" value="GTPase activation domain, GAP"/>
    <property type="match status" value="1"/>
</dbReference>
<feature type="region of interest" description="Disordered" evidence="3">
    <location>
        <begin position="335"/>
        <end position="589"/>
    </location>
</feature>
<dbReference type="InterPro" id="IPR050729">
    <property type="entry name" value="Rho-GAP"/>
</dbReference>
<proteinExistence type="predicted"/>
<feature type="domain" description="F-BAR" evidence="5">
    <location>
        <begin position="85"/>
        <end position="290"/>
    </location>
</feature>
<dbReference type="SUPFAM" id="SSF103657">
    <property type="entry name" value="BAR/IMD domain-like"/>
    <property type="match status" value="1"/>
</dbReference>
<dbReference type="Pfam" id="PF00620">
    <property type="entry name" value="RhoGAP"/>
    <property type="match status" value="1"/>
</dbReference>
<dbReference type="Gene3D" id="1.10.555.10">
    <property type="entry name" value="Rho GTPase activation protein"/>
    <property type="match status" value="1"/>
</dbReference>
<evidence type="ECO:0000313" key="6">
    <source>
        <dbReference type="EMBL" id="CEJ91265.1"/>
    </source>
</evidence>
<dbReference type="PROSITE" id="PS50238">
    <property type="entry name" value="RHOGAP"/>
    <property type="match status" value="1"/>
</dbReference>
<dbReference type="GO" id="GO:0007165">
    <property type="term" value="P:signal transduction"/>
    <property type="evidence" value="ECO:0007669"/>
    <property type="project" value="InterPro"/>
</dbReference>
<accession>A0A0A1TKG9</accession>
<dbReference type="HOGENOM" id="CLU_010730_3_0_1"/>
<dbReference type="FunFam" id="1.10.555.10:FF:000041">
    <property type="entry name" value="Rho GTPase activator (Rgd1)"/>
    <property type="match status" value="1"/>
</dbReference>
<dbReference type="GO" id="GO:0005096">
    <property type="term" value="F:GTPase activator activity"/>
    <property type="evidence" value="ECO:0007669"/>
    <property type="project" value="UniProtKB-KW"/>
</dbReference>
<feature type="compositionally biased region" description="Low complexity" evidence="3">
    <location>
        <begin position="460"/>
        <end position="471"/>
    </location>
</feature>
<feature type="compositionally biased region" description="Polar residues" evidence="3">
    <location>
        <begin position="449"/>
        <end position="459"/>
    </location>
</feature>
<gene>
    <name evidence="6" type="ORF">VHEMI06987</name>
</gene>
<feature type="compositionally biased region" description="Gly residues" evidence="3">
    <location>
        <begin position="486"/>
        <end position="502"/>
    </location>
</feature>
<dbReference type="Pfam" id="PF00611">
    <property type="entry name" value="FCH"/>
    <property type="match status" value="1"/>
</dbReference>
<evidence type="ECO:0000259" key="5">
    <source>
        <dbReference type="PROSITE" id="PS51741"/>
    </source>
</evidence>
<feature type="compositionally biased region" description="Gly residues" evidence="3">
    <location>
        <begin position="434"/>
        <end position="446"/>
    </location>
</feature>
<name>A0A0A1TKG9_9HYPO</name>
<dbReference type="Gene3D" id="1.20.1270.60">
    <property type="entry name" value="Arfaptin homology (AH) domain/BAR domain"/>
    <property type="match status" value="2"/>
</dbReference>
<dbReference type="PROSITE" id="PS51741">
    <property type="entry name" value="F_BAR"/>
    <property type="match status" value="1"/>
</dbReference>
<dbReference type="InterPro" id="IPR001060">
    <property type="entry name" value="FCH_dom"/>
</dbReference>
<feature type="compositionally biased region" description="Low complexity" evidence="3">
    <location>
        <begin position="58"/>
        <end position="76"/>
    </location>
</feature>
<dbReference type="STRING" id="1531966.A0A0A1TKG9"/>
<sequence length="789" mass="84361">MADHRPGGVDNALPAPPQVSLPDDLAQQPAGDAPGSLSFDKERPSVEDSTADVESTDAGAASGAPPAAPSAAAQAPTPAEAALAKNVEEVLASEIGISTLLGRLKQSIASAKEFALFLKKRAILEDDHAQSLKKLCRSTQDNIHRADHRQGTFAQSYDEMMFIHDRMAENGIQFAASLHQMHEDLVDLSANAERHRKTWKANGLAAEQKVADLEQTMRKSKAKYDSLAEEYDRARTGEGRQGGKVLGAFKAQLVSSTRPEAIKALQDLVNEIDAGLTLQMQKFASFNEKLLLGNGVIVYPFKNGPGETTPQPRSLRQAVSSINNERDLNDYVASHRPKVQPNEEIKYERHPVLNPPSAPAMNNAGPVPGPQAPPSSFNQNPTNISAPQPLSMGARTSTGNVGTVGSNAGSMNAPGAPMASQPPPGGPSSFTGPGPQGHPGAQGGPPKGMTQSFSQGLPMQQQQRPFAQQPAHNRAFSQGNHPGYQGPPGGQHPGGQHPGGQHPGMNPAHGGPRYGNGGPPGGAPPPQLGNLPFQGGPPGGQPGQRGSPQQSHPFAPPGDRRGSGPPSQQGPPPMYGAQGQPVHEDRPTNPVFNVSLNRLYERDGLAVPMVVYQCIQAVDLYGLGLEGIYRQSGSLTHINKLKQMFNNDSQNPALDFRNPENFYHDVNSVTGLLKQFFRDLPDPILTKEHHDSFIAAAKQEDDIVRRDSLHAIINSLPDPNYATLRAITLHLYRVMDNAHSNRMNSHNLAVIFGPTLMGSDAATAITDAGWQIKVVDTILQNTYQIFDED</sequence>
<evidence type="ECO:0000256" key="2">
    <source>
        <dbReference type="PROSITE-ProRule" id="PRU01077"/>
    </source>
</evidence>
<feature type="compositionally biased region" description="Polar residues" evidence="3">
    <location>
        <begin position="374"/>
        <end position="410"/>
    </location>
</feature>
<dbReference type="InterPro" id="IPR027267">
    <property type="entry name" value="AH/BAR_dom_sf"/>
</dbReference>
<dbReference type="SMART" id="SM00055">
    <property type="entry name" value="FCH"/>
    <property type="match status" value="1"/>
</dbReference>
<evidence type="ECO:0000259" key="4">
    <source>
        <dbReference type="PROSITE" id="PS50238"/>
    </source>
</evidence>
<organism evidence="6 7">
    <name type="scientific">[Torrubiella] hemipterigena</name>
    <dbReference type="NCBI Taxonomy" id="1531966"/>
    <lineage>
        <taxon>Eukaryota</taxon>
        <taxon>Fungi</taxon>
        <taxon>Dikarya</taxon>
        <taxon>Ascomycota</taxon>
        <taxon>Pezizomycotina</taxon>
        <taxon>Sordariomycetes</taxon>
        <taxon>Hypocreomycetidae</taxon>
        <taxon>Hypocreales</taxon>
        <taxon>Clavicipitaceae</taxon>
        <taxon>Clavicipitaceae incertae sedis</taxon>
        <taxon>'Torrubiella' clade</taxon>
    </lineage>
</organism>
<dbReference type="InterPro" id="IPR008936">
    <property type="entry name" value="Rho_GTPase_activation_prot"/>
</dbReference>
<keyword evidence="2" id="KW-0175">Coiled coil</keyword>
<dbReference type="InterPro" id="IPR000198">
    <property type="entry name" value="RhoGAP_dom"/>
</dbReference>
<evidence type="ECO:0000256" key="3">
    <source>
        <dbReference type="SAM" id="MobiDB-lite"/>
    </source>
</evidence>
<evidence type="ECO:0000256" key="1">
    <source>
        <dbReference type="ARBA" id="ARBA00022468"/>
    </source>
</evidence>
<dbReference type="PANTHER" id="PTHR23176:SF136">
    <property type="entry name" value="RHO GTPASE ACTIVATOR (RGD1)"/>
    <property type="match status" value="1"/>
</dbReference>
<feature type="domain" description="Rho-GAP" evidence="4">
    <location>
        <begin position="594"/>
        <end position="786"/>
    </location>
</feature>
<keyword evidence="1" id="KW-0343">GTPase activation</keyword>
<reference evidence="6 7" key="1">
    <citation type="journal article" date="2015" name="Genome Announc.">
        <title>Draft Genome Sequence and Gene Annotation of the Entomopathogenic Fungus Verticillium hemipterigenum.</title>
        <authorList>
            <person name="Horn F."/>
            <person name="Habel A."/>
            <person name="Scharf D.H."/>
            <person name="Dworschak J."/>
            <person name="Brakhage A.A."/>
            <person name="Guthke R."/>
            <person name="Hertweck C."/>
            <person name="Linde J."/>
        </authorList>
    </citation>
    <scope>NUCLEOTIDE SEQUENCE [LARGE SCALE GENOMIC DNA]</scope>
</reference>
<dbReference type="EMBL" id="CDHN01000003">
    <property type="protein sequence ID" value="CEJ91265.1"/>
    <property type="molecule type" value="Genomic_DNA"/>
</dbReference>